<accession>A0ACB8SYS3</accession>
<name>A0ACB8SYS3_9AGAM</name>
<reference evidence="1" key="2">
    <citation type="journal article" date="2022" name="New Phytol.">
        <title>Evolutionary transition to the ectomycorrhizal habit in the genomes of a hyperdiverse lineage of mushroom-forming fungi.</title>
        <authorList>
            <person name="Looney B."/>
            <person name="Miyauchi S."/>
            <person name="Morin E."/>
            <person name="Drula E."/>
            <person name="Courty P.E."/>
            <person name="Kohler A."/>
            <person name="Kuo A."/>
            <person name="LaButti K."/>
            <person name="Pangilinan J."/>
            <person name="Lipzen A."/>
            <person name="Riley R."/>
            <person name="Andreopoulos W."/>
            <person name="He G."/>
            <person name="Johnson J."/>
            <person name="Nolan M."/>
            <person name="Tritt A."/>
            <person name="Barry K.W."/>
            <person name="Grigoriev I.V."/>
            <person name="Nagy L.G."/>
            <person name="Hibbett D."/>
            <person name="Henrissat B."/>
            <person name="Matheny P.B."/>
            <person name="Labbe J."/>
            <person name="Martin F.M."/>
        </authorList>
    </citation>
    <scope>NUCLEOTIDE SEQUENCE</scope>
    <source>
        <strain evidence="1">HHB10654</strain>
    </source>
</reference>
<evidence type="ECO:0000313" key="2">
    <source>
        <dbReference type="Proteomes" id="UP000814140"/>
    </source>
</evidence>
<evidence type="ECO:0000313" key="1">
    <source>
        <dbReference type="EMBL" id="KAI0060861.1"/>
    </source>
</evidence>
<dbReference type="Proteomes" id="UP000814140">
    <property type="component" value="Unassembled WGS sequence"/>
</dbReference>
<comment type="caution">
    <text evidence="1">The sequence shown here is derived from an EMBL/GenBank/DDBJ whole genome shotgun (WGS) entry which is preliminary data.</text>
</comment>
<keyword evidence="2" id="KW-1185">Reference proteome</keyword>
<proteinExistence type="predicted"/>
<reference evidence="1" key="1">
    <citation type="submission" date="2021-03" db="EMBL/GenBank/DDBJ databases">
        <authorList>
            <consortium name="DOE Joint Genome Institute"/>
            <person name="Ahrendt S."/>
            <person name="Looney B.P."/>
            <person name="Miyauchi S."/>
            <person name="Morin E."/>
            <person name="Drula E."/>
            <person name="Courty P.E."/>
            <person name="Chicoki N."/>
            <person name="Fauchery L."/>
            <person name="Kohler A."/>
            <person name="Kuo A."/>
            <person name="Labutti K."/>
            <person name="Pangilinan J."/>
            <person name="Lipzen A."/>
            <person name="Riley R."/>
            <person name="Andreopoulos W."/>
            <person name="He G."/>
            <person name="Johnson J."/>
            <person name="Barry K.W."/>
            <person name="Grigoriev I.V."/>
            <person name="Nagy L."/>
            <person name="Hibbett D."/>
            <person name="Henrissat B."/>
            <person name="Matheny P.B."/>
            <person name="Labbe J."/>
            <person name="Martin F."/>
        </authorList>
    </citation>
    <scope>NUCLEOTIDE SEQUENCE</scope>
    <source>
        <strain evidence="1">HHB10654</strain>
    </source>
</reference>
<dbReference type="EMBL" id="MU277216">
    <property type="protein sequence ID" value="KAI0060861.1"/>
    <property type="molecule type" value="Genomic_DNA"/>
</dbReference>
<protein>
    <submittedName>
        <fullName evidence="1">Uncharacterized protein</fullName>
    </submittedName>
</protein>
<organism evidence="1 2">
    <name type="scientific">Artomyces pyxidatus</name>
    <dbReference type="NCBI Taxonomy" id="48021"/>
    <lineage>
        <taxon>Eukaryota</taxon>
        <taxon>Fungi</taxon>
        <taxon>Dikarya</taxon>
        <taxon>Basidiomycota</taxon>
        <taxon>Agaricomycotina</taxon>
        <taxon>Agaricomycetes</taxon>
        <taxon>Russulales</taxon>
        <taxon>Auriscalpiaceae</taxon>
        <taxon>Artomyces</taxon>
    </lineage>
</organism>
<gene>
    <name evidence="1" type="ORF">BV25DRAFT_1827420</name>
</gene>
<sequence length="66" mass="6779">MSFRKAFFTTAIVLQVVLTVGLVVTLLDQAIRTPSAVVPSSQYAGCSHSGTRSGSPACALTTCCSA</sequence>